<keyword evidence="5 10" id="KW-0067">ATP-binding</keyword>
<dbReference type="Gene3D" id="1.20.120.790">
    <property type="entry name" value="Heat shock protein 90, C-terminal domain"/>
    <property type="match status" value="1"/>
</dbReference>
<dbReference type="FunFam" id="3.30.230.80:FF:000002">
    <property type="entry name" value="Molecular chaperone HtpG"/>
    <property type="match status" value="1"/>
</dbReference>
<dbReference type="SUPFAM" id="SSF54211">
    <property type="entry name" value="Ribosomal protein S5 domain 2-like"/>
    <property type="match status" value="1"/>
</dbReference>
<dbReference type="Proteomes" id="UP000005380">
    <property type="component" value="Chromosome"/>
</dbReference>
<dbReference type="NCBIfam" id="NF003555">
    <property type="entry name" value="PRK05218.1"/>
    <property type="match status" value="1"/>
</dbReference>
<keyword evidence="3 10" id="KW-0963">Cytoplasm</keyword>
<accession>W0DXR4</accession>
<dbReference type="InParanoid" id="W0DXR4"/>
<evidence type="ECO:0000256" key="1">
    <source>
        <dbReference type="ARBA" id="ARBA00004496"/>
    </source>
</evidence>
<gene>
    <name evidence="10" type="primary">htpG</name>
    <name evidence="13" type="ORF">THIAE_07685</name>
</gene>
<keyword evidence="4 10" id="KW-0547">Nucleotide-binding</keyword>
<dbReference type="AlphaFoldDB" id="W0DXR4"/>
<feature type="region of interest" description="A; substrate-binding" evidence="10">
    <location>
        <begin position="1"/>
        <end position="350"/>
    </location>
</feature>
<feature type="binding site" evidence="11">
    <location>
        <position position="350"/>
    </location>
    <ligand>
        <name>ATP</name>
        <dbReference type="ChEBI" id="CHEBI:30616"/>
    </ligand>
</feature>
<dbReference type="GO" id="GO:0005737">
    <property type="term" value="C:cytoplasm"/>
    <property type="evidence" value="ECO:0007669"/>
    <property type="project" value="UniProtKB-SubCell"/>
</dbReference>
<dbReference type="Pfam" id="PF00183">
    <property type="entry name" value="HSP90"/>
    <property type="match status" value="1"/>
</dbReference>
<feature type="binding site" evidence="11">
    <location>
        <begin position="99"/>
        <end position="100"/>
    </location>
    <ligand>
        <name>ATP</name>
        <dbReference type="ChEBI" id="CHEBI:30616"/>
    </ligand>
</feature>
<dbReference type="SMART" id="SM00387">
    <property type="entry name" value="HATPase_c"/>
    <property type="match status" value="1"/>
</dbReference>
<feature type="binding site" evidence="11">
    <location>
        <position position="92"/>
    </location>
    <ligand>
        <name>ATP</name>
        <dbReference type="ChEBI" id="CHEBI:30616"/>
    </ligand>
</feature>
<dbReference type="InterPro" id="IPR020575">
    <property type="entry name" value="Hsp90_N"/>
</dbReference>
<feature type="binding site" evidence="11">
    <location>
        <position position="37"/>
    </location>
    <ligand>
        <name>ATP</name>
        <dbReference type="ChEBI" id="CHEBI:30616"/>
    </ligand>
</feature>
<organism evidence="13 14">
    <name type="scientific">Thiomicrospira aerophila AL3</name>
    <dbReference type="NCBI Taxonomy" id="717772"/>
    <lineage>
        <taxon>Bacteria</taxon>
        <taxon>Pseudomonadati</taxon>
        <taxon>Pseudomonadota</taxon>
        <taxon>Gammaproteobacteria</taxon>
        <taxon>Thiotrichales</taxon>
        <taxon>Piscirickettsiaceae</taxon>
        <taxon>Thiomicrospira</taxon>
    </lineage>
</organism>
<dbReference type="GO" id="GO:0140662">
    <property type="term" value="F:ATP-dependent protein folding chaperone"/>
    <property type="evidence" value="ECO:0007669"/>
    <property type="project" value="InterPro"/>
</dbReference>
<dbReference type="PRINTS" id="PR00775">
    <property type="entry name" value="HEATSHOCK90"/>
</dbReference>
<dbReference type="PIRSF" id="PIRSF002583">
    <property type="entry name" value="Hsp90"/>
    <property type="match status" value="1"/>
</dbReference>
<dbReference type="Pfam" id="PF13589">
    <property type="entry name" value="HATPase_c_3"/>
    <property type="match status" value="1"/>
</dbReference>
<feature type="binding site" evidence="11">
    <location>
        <position position="79"/>
    </location>
    <ligand>
        <name>ATP</name>
        <dbReference type="ChEBI" id="CHEBI:30616"/>
    </ligand>
</feature>
<dbReference type="InterPro" id="IPR036890">
    <property type="entry name" value="HATPase_C_sf"/>
</dbReference>
<dbReference type="SUPFAM" id="SSF110942">
    <property type="entry name" value="HSP90 C-terminal domain"/>
    <property type="match status" value="1"/>
</dbReference>
<proteinExistence type="inferred from homology"/>
<keyword evidence="7 10" id="KW-0143">Chaperone</keyword>
<reference evidence="13 14" key="1">
    <citation type="submission" date="2013-12" db="EMBL/GenBank/DDBJ databases">
        <authorList>
            <consortium name="DOE Joint Genome Institute"/>
            <person name="Kappler U."/>
            <person name="Huntemann M."/>
            <person name="Han J."/>
            <person name="Chen A."/>
            <person name="Kyrpides N."/>
            <person name="Mavromatis K."/>
            <person name="Markowitz V."/>
            <person name="Palaniappan K."/>
            <person name="Ivanova N."/>
            <person name="Schaumberg A."/>
            <person name="Pati A."/>
            <person name="Liolios K."/>
            <person name="Nordberg H.P."/>
            <person name="Cantor M.N."/>
            <person name="Hua S.X."/>
            <person name="Woyke T."/>
        </authorList>
    </citation>
    <scope>NUCLEOTIDE SEQUENCE [LARGE SCALE GENOMIC DNA]</scope>
    <source>
        <strain evidence="14">AL2</strain>
    </source>
</reference>
<dbReference type="InterPro" id="IPR019805">
    <property type="entry name" value="Heat_shock_protein_90_CS"/>
</dbReference>
<dbReference type="eggNOG" id="COG0326">
    <property type="taxonomic scope" value="Bacteria"/>
</dbReference>
<dbReference type="STRING" id="717772.THIAE_07685"/>
<dbReference type="KEGG" id="tao:THIAE_07685"/>
<dbReference type="GO" id="GO:0005524">
    <property type="term" value="F:ATP binding"/>
    <property type="evidence" value="ECO:0007669"/>
    <property type="project" value="UniProtKB-UniRule"/>
</dbReference>
<dbReference type="InterPro" id="IPR003594">
    <property type="entry name" value="HATPase_dom"/>
</dbReference>
<dbReference type="InterPro" id="IPR020568">
    <property type="entry name" value="Ribosomal_Su5_D2-typ_SF"/>
</dbReference>
<evidence type="ECO:0000256" key="5">
    <source>
        <dbReference type="ARBA" id="ARBA00022840"/>
    </source>
</evidence>
<dbReference type="CDD" id="cd16927">
    <property type="entry name" value="HATPase_Hsp90-like"/>
    <property type="match status" value="1"/>
</dbReference>
<comment type="subunit">
    <text evidence="10">Homodimer.</text>
</comment>
<dbReference type="HAMAP" id="MF_00505">
    <property type="entry name" value="HSP90"/>
    <property type="match status" value="1"/>
</dbReference>
<evidence type="ECO:0000256" key="2">
    <source>
        <dbReference type="ARBA" id="ARBA00008239"/>
    </source>
</evidence>
<dbReference type="Gene3D" id="3.40.50.11260">
    <property type="match status" value="1"/>
</dbReference>
<dbReference type="GO" id="GO:0016887">
    <property type="term" value="F:ATP hydrolysis activity"/>
    <property type="evidence" value="ECO:0007669"/>
    <property type="project" value="InterPro"/>
</dbReference>
<feature type="binding site" evidence="11">
    <location>
        <position position="173"/>
    </location>
    <ligand>
        <name>ATP</name>
        <dbReference type="ChEBI" id="CHEBI:30616"/>
    </ligand>
</feature>
<dbReference type="InterPro" id="IPR037196">
    <property type="entry name" value="HSP90_C"/>
</dbReference>
<protein>
    <recommendedName>
        <fullName evidence="9 10">Chaperone protein HtpG</fullName>
    </recommendedName>
    <alternativeName>
        <fullName evidence="10">Heat shock protein HtpG</fullName>
    </alternativeName>
    <alternativeName>
        <fullName evidence="10">High temperature protein G</fullName>
    </alternativeName>
</protein>
<evidence type="ECO:0000259" key="12">
    <source>
        <dbReference type="SMART" id="SM00387"/>
    </source>
</evidence>
<dbReference type="PROSITE" id="PS00298">
    <property type="entry name" value="HSP90"/>
    <property type="match status" value="1"/>
</dbReference>
<evidence type="ECO:0000256" key="7">
    <source>
        <dbReference type="ARBA" id="ARBA00023186"/>
    </source>
</evidence>
<comment type="function">
    <text evidence="8 10">Molecular chaperone. Has ATPase activity.</text>
</comment>
<keyword evidence="14" id="KW-1185">Reference proteome</keyword>
<dbReference type="Gene3D" id="3.30.230.80">
    <property type="match status" value="1"/>
</dbReference>
<dbReference type="EMBL" id="CP007030">
    <property type="protein sequence ID" value="AHF01651.1"/>
    <property type="molecule type" value="Genomic_DNA"/>
</dbReference>
<dbReference type="Gene3D" id="3.30.565.10">
    <property type="entry name" value="Histidine kinase-like ATPase, C-terminal domain"/>
    <property type="match status" value="1"/>
</dbReference>
<name>W0DXR4_9GAMM</name>
<dbReference type="FunCoup" id="W0DXR4">
    <property type="interactions" value="414"/>
</dbReference>
<evidence type="ECO:0000313" key="13">
    <source>
        <dbReference type="EMBL" id="AHF01651.1"/>
    </source>
</evidence>
<evidence type="ECO:0000256" key="11">
    <source>
        <dbReference type="PIRSR" id="PIRSR002583-1"/>
    </source>
</evidence>
<feature type="region of interest" description="C" evidence="10">
    <location>
        <begin position="566"/>
        <end position="638"/>
    </location>
</feature>
<keyword evidence="6 10" id="KW-0346">Stress response</keyword>
<dbReference type="InterPro" id="IPR001404">
    <property type="entry name" value="Hsp90_fam"/>
</dbReference>
<evidence type="ECO:0000313" key="14">
    <source>
        <dbReference type="Proteomes" id="UP000005380"/>
    </source>
</evidence>
<feature type="binding site" evidence="11">
    <location>
        <begin position="121"/>
        <end position="126"/>
    </location>
    <ligand>
        <name>ATP</name>
        <dbReference type="ChEBI" id="CHEBI:30616"/>
    </ligand>
</feature>
<feature type="binding site" evidence="11">
    <location>
        <position position="33"/>
    </location>
    <ligand>
        <name>ATP</name>
        <dbReference type="ChEBI" id="CHEBI:30616"/>
    </ligand>
</feature>
<evidence type="ECO:0000256" key="4">
    <source>
        <dbReference type="ARBA" id="ARBA00022741"/>
    </source>
</evidence>
<evidence type="ECO:0000256" key="9">
    <source>
        <dbReference type="ARBA" id="ARBA00070675"/>
    </source>
</evidence>
<evidence type="ECO:0000256" key="6">
    <source>
        <dbReference type="ARBA" id="ARBA00023016"/>
    </source>
</evidence>
<dbReference type="HOGENOM" id="CLU_006684_3_0_6"/>
<evidence type="ECO:0000256" key="10">
    <source>
        <dbReference type="HAMAP-Rule" id="MF_00505"/>
    </source>
</evidence>
<feature type="binding site" evidence="11">
    <location>
        <position position="84"/>
    </location>
    <ligand>
        <name>ATP</name>
        <dbReference type="ChEBI" id="CHEBI:30616"/>
    </ligand>
</feature>
<comment type="caution">
    <text evidence="10">Lacks conserved residue(s) required for the propagation of feature annotation.</text>
</comment>
<dbReference type="FunFam" id="3.30.565.10:FF:000009">
    <property type="entry name" value="Molecular chaperone HtpG"/>
    <property type="match status" value="1"/>
</dbReference>
<feature type="domain" description="Histidine kinase/HSP90-like ATPase" evidence="12">
    <location>
        <begin position="26"/>
        <end position="183"/>
    </location>
</feature>
<comment type="subcellular location">
    <subcellularLocation>
        <location evidence="1 10">Cytoplasm</location>
    </subcellularLocation>
</comment>
<evidence type="ECO:0000256" key="8">
    <source>
        <dbReference type="ARBA" id="ARBA00058590"/>
    </source>
</evidence>
<comment type="similarity">
    <text evidence="2 10">Belongs to the heat shock protein 90 family.</text>
</comment>
<sequence>MQKETHVFQTEVKQLLQLMIHALYSNKEIFLRELVSNASDALDKLRFEMVSNDQLSEGESALKIQLEFDEQAKTITLRDNGIGMTRDEVIENIGTIANSGTKKFLEKLTGDQAKDSRLIGQFGVGFYSAFIVADQVTLRTRKAGLAADQGVEWQSSGDGEFTLETIAKPTKGTEIILHLKEGMDEFLSAYRLKNIITTYSDHISFPIEMLEEQAVKQDAVEQDGENKDSDKSKMELVWKQINKATALWTQPKSEISDEDYANFYQTLSHDFEKPLATLHNKVEGTLEYTSLLYIPTKAPFDLYDRDRRYGLKLYVKRVFIMDDAEHLMPNYLRFVRGVIDSNDLPLNVSREILQSNHVVDKIRSASVKRILDHLVKLAKDEDASVYQGFWNTFGQVMKEGIIEDYANRDKLAGLMRFSSTHNQDAKQTVSLADYVGRMKEGQQAIYYLIADSHAAALGSPHLEGLRKKGIEVLLLSDRIDEWLVAHLTEFEGKSLKSINQGDIAELADEAPEVTEEEQQARTSLVEKLQQALGDKVAEVKVTHRLTDSPACVVAQEGAMTPHMMRLMEQMGQTLPKSLPVLEINPNHPLLQKVAILDEQAAIEPWALFLLEQAQLADGDNLAEPAAFIKRVNQLLASV</sequence>
<dbReference type="SUPFAM" id="SSF55874">
    <property type="entry name" value="ATPase domain of HSP90 chaperone/DNA topoisomerase II/histidine kinase"/>
    <property type="match status" value="1"/>
</dbReference>
<dbReference type="RefSeq" id="WP_006460623.1">
    <property type="nucleotide sequence ID" value="NZ_CP007030.1"/>
</dbReference>
<dbReference type="GO" id="GO:0051082">
    <property type="term" value="F:unfolded protein binding"/>
    <property type="evidence" value="ECO:0007669"/>
    <property type="project" value="UniProtKB-UniRule"/>
</dbReference>
<evidence type="ECO:0000256" key="3">
    <source>
        <dbReference type="ARBA" id="ARBA00022490"/>
    </source>
</evidence>
<dbReference type="PANTHER" id="PTHR11528">
    <property type="entry name" value="HEAT SHOCK PROTEIN 90 FAMILY MEMBER"/>
    <property type="match status" value="1"/>
</dbReference>